<protein>
    <submittedName>
        <fullName evidence="2">Uncharacterized protein</fullName>
    </submittedName>
</protein>
<gene>
    <name evidence="2" type="ORF">MtrunA17_Chr1g0194811</name>
</gene>
<dbReference type="Gramene" id="rna5040">
    <property type="protein sequence ID" value="RHN81046.1"/>
    <property type="gene ID" value="gene5040"/>
</dbReference>
<name>A0A396JRW9_MEDTR</name>
<accession>A0A396JRW9</accession>
<evidence type="ECO:0000256" key="1">
    <source>
        <dbReference type="SAM" id="MobiDB-lite"/>
    </source>
</evidence>
<organism evidence="2">
    <name type="scientific">Medicago truncatula</name>
    <name type="common">Barrel medic</name>
    <name type="synonym">Medicago tribuloides</name>
    <dbReference type="NCBI Taxonomy" id="3880"/>
    <lineage>
        <taxon>Eukaryota</taxon>
        <taxon>Viridiplantae</taxon>
        <taxon>Streptophyta</taxon>
        <taxon>Embryophyta</taxon>
        <taxon>Tracheophyta</taxon>
        <taxon>Spermatophyta</taxon>
        <taxon>Magnoliopsida</taxon>
        <taxon>eudicotyledons</taxon>
        <taxon>Gunneridae</taxon>
        <taxon>Pentapetalae</taxon>
        <taxon>rosids</taxon>
        <taxon>fabids</taxon>
        <taxon>Fabales</taxon>
        <taxon>Fabaceae</taxon>
        <taxon>Papilionoideae</taxon>
        <taxon>50 kb inversion clade</taxon>
        <taxon>NPAAA clade</taxon>
        <taxon>Hologalegina</taxon>
        <taxon>IRL clade</taxon>
        <taxon>Trifolieae</taxon>
        <taxon>Medicago</taxon>
    </lineage>
</organism>
<dbReference type="Proteomes" id="UP000265566">
    <property type="component" value="Chromosome 1"/>
</dbReference>
<feature type="compositionally biased region" description="Polar residues" evidence="1">
    <location>
        <begin position="1"/>
        <end position="23"/>
    </location>
</feature>
<feature type="region of interest" description="Disordered" evidence="1">
    <location>
        <begin position="1"/>
        <end position="29"/>
    </location>
</feature>
<evidence type="ECO:0000313" key="2">
    <source>
        <dbReference type="EMBL" id="RHN81046.1"/>
    </source>
</evidence>
<comment type="caution">
    <text evidence="2">The sequence shown here is derived from an EMBL/GenBank/DDBJ whole genome shotgun (WGS) entry which is preliminary data.</text>
</comment>
<reference evidence="2" key="1">
    <citation type="journal article" date="2018" name="Nat. Plants">
        <title>Whole-genome landscape of Medicago truncatula symbiotic genes.</title>
        <authorList>
            <person name="Pecrix Y."/>
            <person name="Gamas P."/>
            <person name="Carrere S."/>
        </authorList>
    </citation>
    <scope>NUCLEOTIDE SEQUENCE</scope>
    <source>
        <tissue evidence="2">Leaves</tissue>
    </source>
</reference>
<proteinExistence type="predicted"/>
<dbReference type="EMBL" id="PSQE01000001">
    <property type="protein sequence ID" value="RHN81046.1"/>
    <property type="molecule type" value="Genomic_DNA"/>
</dbReference>
<sequence>MGLAKSSISKNQTDSTLNENTSPFPDEVLKNMPHIQEGDLFMIAIFEFNTHVTRHICHSNYLELMQLE</sequence>
<dbReference type="AlphaFoldDB" id="A0A396JRW9"/>